<dbReference type="AlphaFoldDB" id="A0AA39XLT0"/>
<reference evidence="1" key="1">
    <citation type="submission" date="2023-06" db="EMBL/GenBank/DDBJ databases">
        <title>Genome-scale phylogeny and comparative genomics of the fungal order Sordariales.</title>
        <authorList>
            <consortium name="Lawrence Berkeley National Laboratory"/>
            <person name="Hensen N."/>
            <person name="Bonometti L."/>
            <person name="Westerberg I."/>
            <person name="Brannstrom I.O."/>
            <person name="Guillou S."/>
            <person name="Cros-Aarteil S."/>
            <person name="Calhoun S."/>
            <person name="Haridas S."/>
            <person name="Kuo A."/>
            <person name="Mondo S."/>
            <person name="Pangilinan J."/>
            <person name="Riley R."/>
            <person name="LaButti K."/>
            <person name="Andreopoulos B."/>
            <person name="Lipzen A."/>
            <person name="Chen C."/>
            <person name="Yanf M."/>
            <person name="Daum C."/>
            <person name="Ng V."/>
            <person name="Clum A."/>
            <person name="Steindorff A."/>
            <person name="Ohm R."/>
            <person name="Martin F."/>
            <person name="Silar P."/>
            <person name="Natvig D."/>
            <person name="Lalanne C."/>
            <person name="Gautier V."/>
            <person name="Ament-velasquez S.L."/>
            <person name="Kruys A."/>
            <person name="Hutchinson M.I."/>
            <person name="Powell A.J."/>
            <person name="Barry K."/>
            <person name="Miller A.N."/>
            <person name="Grigoriev I.V."/>
            <person name="Debuchy R."/>
            <person name="Gladieux P."/>
            <person name="Thoren M.H."/>
            <person name="Johannesson H."/>
        </authorList>
    </citation>
    <scope>NUCLEOTIDE SEQUENCE</scope>
    <source>
        <strain evidence="1">SMH3391-2</strain>
    </source>
</reference>
<evidence type="ECO:0000313" key="2">
    <source>
        <dbReference type="Proteomes" id="UP001174934"/>
    </source>
</evidence>
<sequence length="85" mass="9652">MIPLPIARLERYRLDDYIVHRIALPDQVQLMRMAYSGDGCLALLPIDGFVALTGLHPSDRLLSIPQSNAICTYVYEVPSRMIHEQ</sequence>
<comment type="caution">
    <text evidence="1">The sequence shown here is derived from an EMBL/GenBank/DDBJ whole genome shotgun (WGS) entry which is preliminary data.</text>
</comment>
<name>A0AA39XLT0_9PEZI</name>
<gene>
    <name evidence="1" type="ORF">B0T17DRAFT_516824</name>
</gene>
<evidence type="ECO:0000313" key="1">
    <source>
        <dbReference type="EMBL" id="KAK0635622.1"/>
    </source>
</evidence>
<keyword evidence="2" id="KW-1185">Reference proteome</keyword>
<accession>A0AA39XLT0</accession>
<organism evidence="1 2">
    <name type="scientific">Bombardia bombarda</name>
    <dbReference type="NCBI Taxonomy" id="252184"/>
    <lineage>
        <taxon>Eukaryota</taxon>
        <taxon>Fungi</taxon>
        <taxon>Dikarya</taxon>
        <taxon>Ascomycota</taxon>
        <taxon>Pezizomycotina</taxon>
        <taxon>Sordariomycetes</taxon>
        <taxon>Sordariomycetidae</taxon>
        <taxon>Sordariales</taxon>
        <taxon>Lasiosphaeriaceae</taxon>
        <taxon>Bombardia</taxon>
    </lineage>
</organism>
<proteinExistence type="predicted"/>
<protein>
    <submittedName>
        <fullName evidence="1">Uncharacterized protein</fullName>
    </submittedName>
</protein>
<dbReference type="EMBL" id="JAULSR010000001">
    <property type="protein sequence ID" value="KAK0635622.1"/>
    <property type="molecule type" value="Genomic_DNA"/>
</dbReference>
<dbReference type="Proteomes" id="UP001174934">
    <property type="component" value="Unassembled WGS sequence"/>
</dbReference>